<sequence length="1146" mass="125619">MDILNLWNDDPEQILLELGFGCDEPDLSGRIPARFINYESQARGINLQVFLEAQKNRLDLENPDVSNRFRQLEVLQQVTTAFSSLMVLSSSPPMRTPLGKDLSPEAQEKRRYMGMLFRRASKKSLSQMHSHKTQEPTPELLHPPPGFGDQKIPLKRLRTGLLETVCLSPLAEEQLDGPVPQTQPQLVSFIAQEGALRPEALKECDPLTVNTFLEKKTGPGQATESFEMEEMSFDEGSFTGSYTRGTENLVRGVIKSNSCQSDSSGFLEEPFIPGPELIKALSGLSGGSTVSQSSKRPGSLSPSAVDTLMLSSPCPSQEPSLLFGPSTSPVPFSLLKSDLQGSEMETPPDAPCPHLSPLPQDSESTAFSAFSYVPSTSSFPSPAPNFASSAMSFPWSDSSSGSPRNTYSEYTEVALHKNVLSASGDLSLLLSSPFAFPPITESLSQSSNNNQKNSSLSDSDRTGLSDTSTNTQNKENKIPFFLTFLLDKDSPSVPSPLVLDSCKFEKGCPSLPSLSPNPSIPSCQSDMPLHHPHGLRDPTAQRKADLTEPSIFQLGQSCSHDGNTDLAPASPVQDIIHVKMDHFTVDLEDTLQRNKKEEEDGEGDTDTMQTQDTVYISDRESSAGLSEGSTLIAGNMCNQTEPDQAVSSDTLYDKLLSKTNQEELRKFSQMESNGKISESASNFILHNEVSEEQSRLEVELIKIDSLDLAFETSVDGSEDENGDVDNFFQQLDTEELVFWAEPIQVFNSIHSLEESGSFEAADRALGNSLLPRSPAAPDSFSSTGNVMPLSLSSSATVCTDQTSRNAATSSDTHTSLTLAPYSCILTPATPDINPSGHSVSVQMSSSPSSHIVHRKDIPYMTESKCTLLPSNLPLDTSTPFRAVQSWTDLHIQRNTLITKLSHGALHAVPQKWTVSTSASEMGQRPPQIFSPSSSLPLLSHNCLPGMARNYRAVSVSVDTGLQLDKVRELDRKGNEDEEKLQDDNETATMLCCCSSDHQCVCCTQKSYKKQHTLGNIPYLLDELEEMMLCLQKFCSVLSNVEKQLSEDQAAVYSTLSDQDREKIHDIEELRQAVKKEAGELEMQLNDRAHHYDDSLKMKMHRLLDEQSLLCSRLRVALPDAVPRSSIPTHQQDSSHSVLFAALDHCG</sequence>
<name>A0A3Q3K4H5_MONAL</name>
<protein>
    <recommendedName>
        <fullName evidence="3">ITPR-interacting domain-containing protein</fullName>
    </recommendedName>
</protein>
<dbReference type="InterPro" id="IPR043444">
    <property type="entry name" value="TESPA1-like"/>
</dbReference>
<proteinExistence type="predicted"/>
<evidence type="ECO:0000256" key="2">
    <source>
        <dbReference type="SAM" id="MobiDB-lite"/>
    </source>
</evidence>
<dbReference type="AlphaFoldDB" id="A0A3Q3K4H5"/>
<feature type="compositionally biased region" description="Polar residues" evidence="2">
    <location>
        <begin position="287"/>
        <end position="322"/>
    </location>
</feature>
<feature type="region of interest" description="Disordered" evidence="2">
    <location>
        <begin position="283"/>
        <end position="322"/>
    </location>
</feature>
<dbReference type="InterPro" id="IPR029325">
    <property type="entry name" value="ITPR-bd"/>
</dbReference>
<dbReference type="SMART" id="SM01257">
    <property type="entry name" value="KRAP_IP3R_bind"/>
    <property type="match status" value="1"/>
</dbReference>
<dbReference type="Proteomes" id="UP000261600">
    <property type="component" value="Unplaced"/>
</dbReference>
<dbReference type="PANTHER" id="PTHR17469">
    <property type="entry name" value="SPERM SPECIFIC ANTIGEN 2-RELATED"/>
    <property type="match status" value="1"/>
</dbReference>
<dbReference type="Pfam" id="PF14722">
    <property type="entry name" value="KRAP_IP3R_bind"/>
    <property type="match status" value="1"/>
</dbReference>
<keyword evidence="5" id="KW-1185">Reference proteome</keyword>
<feature type="region of interest" description="Disordered" evidence="2">
    <location>
        <begin position="340"/>
        <end position="359"/>
    </location>
</feature>
<evidence type="ECO:0000313" key="5">
    <source>
        <dbReference type="Proteomes" id="UP000261600"/>
    </source>
</evidence>
<reference evidence="4" key="2">
    <citation type="submission" date="2025-09" db="UniProtKB">
        <authorList>
            <consortium name="Ensembl"/>
        </authorList>
    </citation>
    <scope>IDENTIFICATION</scope>
</reference>
<reference evidence="4" key="1">
    <citation type="submission" date="2025-08" db="UniProtKB">
        <authorList>
            <consortium name="Ensembl"/>
        </authorList>
    </citation>
    <scope>IDENTIFICATION</scope>
</reference>
<feature type="compositionally biased region" description="Low complexity" evidence="2">
    <location>
        <begin position="442"/>
        <end position="457"/>
    </location>
</feature>
<dbReference type="STRING" id="43700.ENSMALP00000028439"/>
<dbReference type="Ensembl" id="ENSMALT00000028957.1">
    <property type="protein sequence ID" value="ENSMALP00000028439.1"/>
    <property type="gene ID" value="ENSMALG00000019710.1"/>
</dbReference>
<dbReference type="Pfam" id="PF14723">
    <property type="entry name" value="SSFA2_C"/>
    <property type="match status" value="1"/>
</dbReference>
<keyword evidence="1" id="KW-0175">Coiled coil</keyword>
<evidence type="ECO:0000256" key="1">
    <source>
        <dbReference type="ARBA" id="ARBA00023054"/>
    </source>
</evidence>
<feature type="region of interest" description="Disordered" evidence="2">
    <location>
        <begin position="123"/>
        <end position="145"/>
    </location>
</feature>
<dbReference type="InterPro" id="IPR029326">
    <property type="entry name" value="SSFA2_C"/>
</dbReference>
<feature type="region of interest" description="Disordered" evidence="2">
    <location>
        <begin position="442"/>
        <end position="472"/>
    </location>
</feature>
<accession>A0A3Q3K4H5</accession>
<feature type="domain" description="ITPR-interacting" evidence="3">
    <location>
        <begin position="1"/>
        <end position="124"/>
    </location>
</feature>
<organism evidence="4 5">
    <name type="scientific">Monopterus albus</name>
    <name type="common">Swamp eel</name>
    <dbReference type="NCBI Taxonomy" id="43700"/>
    <lineage>
        <taxon>Eukaryota</taxon>
        <taxon>Metazoa</taxon>
        <taxon>Chordata</taxon>
        <taxon>Craniata</taxon>
        <taxon>Vertebrata</taxon>
        <taxon>Euteleostomi</taxon>
        <taxon>Actinopterygii</taxon>
        <taxon>Neopterygii</taxon>
        <taxon>Teleostei</taxon>
        <taxon>Neoteleostei</taxon>
        <taxon>Acanthomorphata</taxon>
        <taxon>Anabantaria</taxon>
        <taxon>Synbranchiformes</taxon>
        <taxon>Synbranchidae</taxon>
        <taxon>Monopterus</taxon>
    </lineage>
</organism>
<evidence type="ECO:0000313" key="4">
    <source>
        <dbReference type="Ensembl" id="ENSMALP00000028439.1"/>
    </source>
</evidence>
<dbReference type="GO" id="GO:0005102">
    <property type="term" value="F:signaling receptor binding"/>
    <property type="evidence" value="ECO:0007669"/>
    <property type="project" value="InterPro"/>
</dbReference>
<dbReference type="PANTHER" id="PTHR17469:SF14">
    <property type="entry name" value="PROTEIN ITPRID1"/>
    <property type="match status" value="1"/>
</dbReference>
<evidence type="ECO:0000259" key="3">
    <source>
        <dbReference type="SMART" id="SM01257"/>
    </source>
</evidence>